<accession>A0A067TCK8</accession>
<keyword evidence="3" id="KW-1185">Reference proteome</keyword>
<feature type="region of interest" description="Disordered" evidence="1">
    <location>
        <begin position="127"/>
        <end position="148"/>
    </location>
</feature>
<evidence type="ECO:0000256" key="1">
    <source>
        <dbReference type="SAM" id="MobiDB-lite"/>
    </source>
</evidence>
<organism evidence="2 3">
    <name type="scientific">Galerina marginata (strain CBS 339.88)</name>
    <dbReference type="NCBI Taxonomy" id="685588"/>
    <lineage>
        <taxon>Eukaryota</taxon>
        <taxon>Fungi</taxon>
        <taxon>Dikarya</taxon>
        <taxon>Basidiomycota</taxon>
        <taxon>Agaricomycotina</taxon>
        <taxon>Agaricomycetes</taxon>
        <taxon>Agaricomycetidae</taxon>
        <taxon>Agaricales</taxon>
        <taxon>Agaricineae</taxon>
        <taxon>Strophariaceae</taxon>
        <taxon>Galerina</taxon>
    </lineage>
</organism>
<dbReference type="EMBL" id="KL142372">
    <property type="protein sequence ID" value="KDR80077.1"/>
    <property type="molecule type" value="Genomic_DNA"/>
</dbReference>
<dbReference type="OrthoDB" id="3163890at2759"/>
<feature type="non-terminal residue" evidence="2">
    <location>
        <position position="148"/>
    </location>
</feature>
<evidence type="ECO:0000313" key="2">
    <source>
        <dbReference type="EMBL" id="KDR80077.1"/>
    </source>
</evidence>
<dbReference type="Proteomes" id="UP000027222">
    <property type="component" value="Unassembled WGS sequence"/>
</dbReference>
<sequence>VPPEDSPFYITAWIMEHCDDINLDGSSKPHDQVRDSFVHGQKMRASMTHLFGRILGLGQRPWSKSEITGKMSGNPSISEQVSTYMMSLRTRKIRSGEVPTSARAITSGILKQLYDENHKPENWVVKPYQPGSRAQGGNLDDWGGGMAR</sequence>
<feature type="non-terminal residue" evidence="2">
    <location>
        <position position="1"/>
    </location>
</feature>
<gene>
    <name evidence="2" type="ORF">GALMADRAFT_48588</name>
</gene>
<dbReference type="HOGENOM" id="CLU_134543_0_0_1"/>
<evidence type="ECO:0000313" key="3">
    <source>
        <dbReference type="Proteomes" id="UP000027222"/>
    </source>
</evidence>
<protein>
    <submittedName>
        <fullName evidence="2">Uncharacterized protein</fullName>
    </submittedName>
</protein>
<name>A0A067TCK8_GALM3</name>
<proteinExistence type="predicted"/>
<reference evidence="3" key="1">
    <citation type="journal article" date="2014" name="Proc. Natl. Acad. Sci. U.S.A.">
        <title>Extensive sampling of basidiomycete genomes demonstrates inadequacy of the white-rot/brown-rot paradigm for wood decay fungi.</title>
        <authorList>
            <person name="Riley R."/>
            <person name="Salamov A.A."/>
            <person name="Brown D.W."/>
            <person name="Nagy L.G."/>
            <person name="Floudas D."/>
            <person name="Held B.W."/>
            <person name="Levasseur A."/>
            <person name="Lombard V."/>
            <person name="Morin E."/>
            <person name="Otillar R."/>
            <person name="Lindquist E.A."/>
            <person name="Sun H."/>
            <person name="LaButti K.M."/>
            <person name="Schmutz J."/>
            <person name="Jabbour D."/>
            <person name="Luo H."/>
            <person name="Baker S.E."/>
            <person name="Pisabarro A.G."/>
            <person name="Walton J.D."/>
            <person name="Blanchette R.A."/>
            <person name="Henrissat B."/>
            <person name="Martin F."/>
            <person name="Cullen D."/>
            <person name="Hibbett D.S."/>
            <person name="Grigoriev I.V."/>
        </authorList>
    </citation>
    <scope>NUCLEOTIDE SEQUENCE [LARGE SCALE GENOMIC DNA]</scope>
    <source>
        <strain evidence="3">CBS 339.88</strain>
    </source>
</reference>
<dbReference type="STRING" id="685588.A0A067TCK8"/>
<dbReference type="AlphaFoldDB" id="A0A067TCK8"/>